<comment type="caution">
    <text evidence="4">The sequence shown here is derived from an EMBL/GenBank/DDBJ whole genome shotgun (WGS) entry which is preliminary data.</text>
</comment>
<dbReference type="RefSeq" id="WP_386726253.1">
    <property type="nucleotide sequence ID" value="NZ_JBHSTP010000001.1"/>
</dbReference>
<dbReference type="InterPro" id="IPR029044">
    <property type="entry name" value="Nucleotide-diphossugar_trans"/>
</dbReference>
<dbReference type="PANTHER" id="PTHR19136:SF81">
    <property type="entry name" value="MOLYBDENUM COFACTOR GUANYLYLTRANSFERASE"/>
    <property type="match status" value="1"/>
</dbReference>
<name>A0ABW1VBX0_9MICO</name>
<dbReference type="GO" id="GO:0016779">
    <property type="term" value="F:nucleotidyltransferase activity"/>
    <property type="evidence" value="ECO:0007669"/>
    <property type="project" value="UniProtKB-KW"/>
</dbReference>
<gene>
    <name evidence="4" type="ORF">ACFQB0_00605</name>
</gene>
<evidence type="ECO:0000259" key="3">
    <source>
        <dbReference type="Pfam" id="PF12804"/>
    </source>
</evidence>
<protein>
    <submittedName>
        <fullName evidence="4">Molybdenum cofactor guanylyltransferase</fullName>
    </submittedName>
</protein>
<evidence type="ECO:0000256" key="2">
    <source>
        <dbReference type="SAM" id="MobiDB-lite"/>
    </source>
</evidence>
<accession>A0ABW1VBX0</accession>
<dbReference type="Proteomes" id="UP001596306">
    <property type="component" value="Unassembled WGS sequence"/>
</dbReference>
<sequence length="228" mass="23449">MSEPASRTSMPSTRRRRVSTKTASQGIDDERQPGIDALILAGGRGSRLDGRGKTGIVVGGRTLLGHALEAASAVHARQVVVVGPDGLVEPPVVNVCEEPALGGPVAGIAAGLPALSAEWVLMLSCDLPRALAAGALLVAAADGIDSDADGLCLVDETGRAQWLAGLYRRAALRAAVDALTRPEGPGVHGASVRSLMESLSIVMVPDPDGVAADVDTWQDLERARQAFP</sequence>
<keyword evidence="1" id="KW-0808">Transferase</keyword>
<dbReference type="PANTHER" id="PTHR19136">
    <property type="entry name" value="MOLYBDENUM COFACTOR GUANYLYLTRANSFERASE"/>
    <property type="match status" value="1"/>
</dbReference>
<feature type="region of interest" description="Disordered" evidence="2">
    <location>
        <begin position="1"/>
        <end position="29"/>
    </location>
</feature>
<evidence type="ECO:0000313" key="4">
    <source>
        <dbReference type="EMBL" id="MFC6354615.1"/>
    </source>
</evidence>
<keyword evidence="4" id="KW-0548">Nucleotidyltransferase</keyword>
<evidence type="ECO:0000256" key="1">
    <source>
        <dbReference type="ARBA" id="ARBA00022679"/>
    </source>
</evidence>
<feature type="domain" description="MobA-like NTP transferase" evidence="3">
    <location>
        <begin position="37"/>
        <end position="183"/>
    </location>
</feature>
<dbReference type="Gene3D" id="3.90.550.10">
    <property type="entry name" value="Spore Coat Polysaccharide Biosynthesis Protein SpsA, Chain A"/>
    <property type="match status" value="1"/>
</dbReference>
<dbReference type="EMBL" id="JBHSTP010000001">
    <property type="protein sequence ID" value="MFC6354615.1"/>
    <property type="molecule type" value="Genomic_DNA"/>
</dbReference>
<dbReference type="Pfam" id="PF12804">
    <property type="entry name" value="NTP_transf_3"/>
    <property type="match status" value="1"/>
</dbReference>
<dbReference type="SUPFAM" id="SSF53448">
    <property type="entry name" value="Nucleotide-diphospho-sugar transferases"/>
    <property type="match status" value="1"/>
</dbReference>
<reference evidence="5" key="1">
    <citation type="journal article" date="2019" name="Int. J. Syst. Evol. Microbiol.">
        <title>The Global Catalogue of Microorganisms (GCM) 10K type strain sequencing project: providing services to taxonomists for standard genome sequencing and annotation.</title>
        <authorList>
            <consortium name="The Broad Institute Genomics Platform"/>
            <consortium name="The Broad Institute Genome Sequencing Center for Infectious Disease"/>
            <person name="Wu L."/>
            <person name="Ma J."/>
        </authorList>
    </citation>
    <scope>NUCLEOTIDE SEQUENCE [LARGE SCALE GENOMIC DNA]</scope>
    <source>
        <strain evidence="5">CCUG 43304</strain>
    </source>
</reference>
<organism evidence="4 5">
    <name type="scientific">Luethyella okanaganae</name>
    <dbReference type="NCBI Taxonomy" id="69372"/>
    <lineage>
        <taxon>Bacteria</taxon>
        <taxon>Bacillati</taxon>
        <taxon>Actinomycetota</taxon>
        <taxon>Actinomycetes</taxon>
        <taxon>Micrococcales</taxon>
        <taxon>Microbacteriaceae</taxon>
        <taxon>Luethyella</taxon>
    </lineage>
</organism>
<keyword evidence="5" id="KW-1185">Reference proteome</keyword>
<evidence type="ECO:0000313" key="5">
    <source>
        <dbReference type="Proteomes" id="UP001596306"/>
    </source>
</evidence>
<feature type="compositionally biased region" description="Low complexity" evidence="2">
    <location>
        <begin position="1"/>
        <end position="12"/>
    </location>
</feature>
<proteinExistence type="predicted"/>
<dbReference type="InterPro" id="IPR025877">
    <property type="entry name" value="MobA-like_NTP_Trfase"/>
</dbReference>